<dbReference type="Gene3D" id="3.40.50.300">
    <property type="entry name" value="P-loop containing nucleotide triphosphate hydrolases"/>
    <property type="match status" value="2"/>
</dbReference>
<evidence type="ECO:0000256" key="2">
    <source>
        <dbReference type="ARBA" id="ARBA00022448"/>
    </source>
</evidence>
<feature type="domain" description="ABC transporter" evidence="10">
    <location>
        <begin position="749"/>
        <end position="998"/>
    </location>
</feature>
<dbReference type="SMART" id="SM00382">
    <property type="entry name" value="AAA"/>
    <property type="match status" value="2"/>
</dbReference>
<dbReference type="CDD" id="cd18596">
    <property type="entry name" value="ABC_6TM_VMR1_D1_like"/>
    <property type="match status" value="1"/>
</dbReference>
<dbReference type="GO" id="GO:0016887">
    <property type="term" value="F:ATP hydrolysis activity"/>
    <property type="evidence" value="ECO:0007669"/>
    <property type="project" value="InterPro"/>
</dbReference>
<keyword evidence="6" id="KW-0067">ATP-binding</keyword>
<organism evidence="12 13">
    <name type="scientific">Psilocybe cyanescens</name>
    <dbReference type="NCBI Taxonomy" id="93625"/>
    <lineage>
        <taxon>Eukaryota</taxon>
        <taxon>Fungi</taxon>
        <taxon>Dikarya</taxon>
        <taxon>Basidiomycota</taxon>
        <taxon>Agaricomycotina</taxon>
        <taxon>Agaricomycetes</taxon>
        <taxon>Agaricomycetidae</taxon>
        <taxon>Agaricales</taxon>
        <taxon>Agaricineae</taxon>
        <taxon>Strophariaceae</taxon>
        <taxon>Psilocybe</taxon>
    </lineage>
</organism>
<evidence type="ECO:0000256" key="7">
    <source>
        <dbReference type="ARBA" id="ARBA00022989"/>
    </source>
</evidence>
<dbReference type="FunFam" id="1.20.1560.10:FF:000013">
    <property type="entry name" value="ABC transporter C family member 2"/>
    <property type="match status" value="1"/>
</dbReference>
<evidence type="ECO:0000313" key="12">
    <source>
        <dbReference type="EMBL" id="PPQ85990.1"/>
    </source>
</evidence>
<reference evidence="12 13" key="1">
    <citation type="journal article" date="2018" name="Evol. Lett.">
        <title>Horizontal gene cluster transfer increased hallucinogenic mushroom diversity.</title>
        <authorList>
            <person name="Reynolds H.T."/>
            <person name="Vijayakumar V."/>
            <person name="Gluck-Thaler E."/>
            <person name="Korotkin H.B."/>
            <person name="Matheny P.B."/>
            <person name="Slot J.C."/>
        </authorList>
    </citation>
    <scope>NUCLEOTIDE SEQUENCE [LARGE SCALE GENOMIC DNA]</scope>
    <source>
        <strain evidence="12 13">2631</strain>
    </source>
</reference>
<dbReference type="EMBL" id="NHYD01002585">
    <property type="protein sequence ID" value="PPQ85990.1"/>
    <property type="molecule type" value="Genomic_DNA"/>
</dbReference>
<dbReference type="InParanoid" id="A0A409X5K0"/>
<evidence type="ECO:0000256" key="5">
    <source>
        <dbReference type="ARBA" id="ARBA00022741"/>
    </source>
</evidence>
<evidence type="ECO:0000256" key="6">
    <source>
        <dbReference type="ARBA" id="ARBA00022840"/>
    </source>
</evidence>
<keyword evidence="5" id="KW-0547">Nucleotide-binding</keyword>
<feature type="transmembrane region" description="Helical" evidence="9">
    <location>
        <begin position="1298"/>
        <end position="1317"/>
    </location>
</feature>
<evidence type="ECO:0000256" key="9">
    <source>
        <dbReference type="SAM" id="Phobius"/>
    </source>
</evidence>
<dbReference type="GO" id="GO:0140359">
    <property type="term" value="F:ABC-type transporter activity"/>
    <property type="evidence" value="ECO:0007669"/>
    <property type="project" value="InterPro"/>
</dbReference>
<dbReference type="OrthoDB" id="6500128at2759"/>
<keyword evidence="7 9" id="KW-1133">Transmembrane helix</keyword>
<feature type="transmembrane region" description="Helical" evidence="9">
    <location>
        <begin position="99"/>
        <end position="118"/>
    </location>
</feature>
<dbReference type="Proteomes" id="UP000283269">
    <property type="component" value="Unassembled WGS sequence"/>
</dbReference>
<dbReference type="InterPro" id="IPR027417">
    <property type="entry name" value="P-loop_NTPase"/>
</dbReference>
<feature type="transmembrane region" description="Helical" evidence="9">
    <location>
        <begin position="124"/>
        <end position="144"/>
    </location>
</feature>
<feature type="transmembrane region" description="Helical" evidence="9">
    <location>
        <begin position="529"/>
        <end position="551"/>
    </location>
</feature>
<dbReference type="PROSITE" id="PS50929">
    <property type="entry name" value="ABC_TM1F"/>
    <property type="match status" value="1"/>
</dbReference>
<dbReference type="PANTHER" id="PTHR24223">
    <property type="entry name" value="ATP-BINDING CASSETTE SUB-FAMILY C"/>
    <property type="match status" value="1"/>
</dbReference>
<evidence type="ECO:0008006" key="14">
    <source>
        <dbReference type="Google" id="ProtNLM"/>
    </source>
</evidence>
<dbReference type="Pfam" id="PF00664">
    <property type="entry name" value="ABC_membrane"/>
    <property type="match status" value="1"/>
</dbReference>
<keyword evidence="3 9" id="KW-0812">Transmembrane</keyword>
<keyword evidence="4" id="KW-0677">Repeat</keyword>
<dbReference type="InterPro" id="IPR050173">
    <property type="entry name" value="ABC_transporter_C-like"/>
</dbReference>
<sequence>MDINLELIYNLSLWAGIIGSLLALLKSAPAKRGAIELMDSPSPSLGATSTNENGGTFFAGVIQPEDMTNGDIVNEDAFWSKASISIAFSFGSQVFRMKIYMVAIQTAICLLEAASLFSMSTYNWGNFTYTILSLYLLGLEWKWMLSSHHRTLHPHIIMLVTTAAVMSLVANLSTNSRPVAIRESHGVKWTTASLYAILSGISFSVPQGPGFYYSHKYVYPINESSEDTPLTDAEENVCHSICKHQFRENQVCPCTKYCCFLAGSFWGNLVFSYTHSVLELGKFLRSIDIKDLPVLPASMRAPYNYARAQSLLAQSASSIVTSMLPSDTSGYKLGRRIISTNAASFTLQFILAVLTAVTFYGPAWFLQKFVKFLETPVENRDIYQGWVYVAGLTAASVISVLTIYDSDISWFWFPSAQLSISVSQQLWKVSINDLEIQIRLQLNSMLYAKTLVRKDITSASAAGAPDEDAESDTEANEDFASKTQVMTLMTADTDRVCEFAWHILTLIGTPFHYYPLHNSPIEIVVGMVILYKLLGVSSIVGISALLIIVPINQLTGKTLLAFSPRDTYFLTTLTSMPLGTQESLMKTRDERILGGIRMIKFMAWERSYSKKVLDIREKEIKHQKETFIVEVSTILHFFRHPVDCTLASTSPLSRRKFNDIYLNLKQERFTYNCHSSDILSLHRYPKTEFNPLHCISIFFSTLKYALNALPEALAKMMQSLVSLRRIAKYLESSELCLVPSGSAHSMTSIAFENCTVTWPQLTPSSSPLFSLSSIDVAFPPGKLTLVCGRVGSGKTLLLLALLGEAEVLVGNVRCPRTPPNFQALACKHPIADEDWIVEGVCAYVPQTAWLRNASIRENILFNLPYNYSRYQRTLAACALVNDIKILEDGDLSEIGESGVNLSGGQKARARAIYSRASVLFLDDVLSAVDAHTADHIYRECLKGDLMRGRTAILVSHHVHLCAPGAGYVVALDHGQVQFQGSPESFLTSELGNSLILSAPPNLLDTVKGPNVPDDAADQKFSGKTPDSISEVSEFTVISSAEQTVKSSPRRFVEEELRAVGAVKDNVWYTYFCACGSPLYWSLLSLVLVAAAISPCRLNNFDGRRRWASRQPFDQDQSPGYYVAVYAGIATVGVLIGGLRWLVLYYGSLRASRSLYAKLLEAILFAKIRFHDTVSRGRILNRFGRDFEGKCVVDSHLSNDLGHAITLSLSTATSLITIGVVVGWPFLILVTILGYFYMKESTTRSPLYSTYGETIAGVAVIRAFGASSVSMRNMLRCLDMNTNPFYWIWNVNRWISTRFSLISSTIVTVSAVICLVTPSIDASMAGFILAFASTVNEDVLYAVRFFVKLEQSMIAVERIKEYTAVESEAPEFTDVIIPKDWPTKGEVVCENLSVRYAIGVLGRTGSGKSTLALSFFRLIEASAGRMLIDGIDISKIGLTDLRSALNIIPQDSTILSGTLRSTLDVFGQHSDAEIYDALRRVHLIPPSHNVLSSDCCTPIGNKFANLDANVSEAGDNFSMGEKQLLCMARALLKRAKILIMDEVRPCVAACRRLFSNVYLHPYGRPLQGDDHFFAIGCVPSNVIDSVDYATDEHIGNVIREEFAETTIITIAHRIRTVIDYDRVYSLMLLTRFSKADVMVFDEGKLIEFERYRLLAPVFHFIPCSCVDICALSPALLLQNSQSIFYNLCKSTGPEEFENLKHLAGIECRSAYNTSFIGK</sequence>
<dbReference type="InterPro" id="IPR003439">
    <property type="entry name" value="ABC_transporter-like_ATP-bd"/>
</dbReference>
<feature type="domain" description="ABC transmembrane type-1" evidence="11">
    <location>
        <begin position="1121"/>
        <end position="1350"/>
    </location>
</feature>
<dbReference type="InterPro" id="IPR036640">
    <property type="entry name" value="ABC1_TM_sf"/>
</dbReference>
<dbReference type="GO" id="GO:0000329">
    <property type="term" value="C:fungal-type vacuole membrane"/>
    <property type="evidence" value="ECO:0007669"/>
    <property type="project" value="TreeGrafter"/>
</dbReference>
<keyword evidence="2" id="KW-0813">Transport</keyword>
<dbReference type="Pfam" id="PF00005">
    <property type="entry name" value="ABC_tran"/>
    <property type="match status" value="2"/>
</dbReference>
<evidence type="ECO:0000313" key="13">
    <source>
        <dbReference type="Proteomes" id="UP000283269"/>
    </source>
</evidence>
<dbReference type="InterPro" id="IPR003593">
    <property type="entry name" value="AAA+_ATPase"/>
</dbReference>
<dbReference type="GO" id="GO:0005524">
    <property type="term" value="F:ATP binding"/>
    <property type="evidence" value="ECO:0007669"/>
    <property type="project" value="UniProtKB-KW"/>
</dbReference>
<keyword evidence="13" id="KW-1185">Reference proteome</keyword>
<dbReference type="Gene3D" id="1.20.1560.10">
    <property type="entry name" value="ABC transporter type 1, transmembrane domain"/>
    <property type="match status" value="2"/>
</dbReference>
<evidence type="ECO:0000256" key="1">
    <source>
        <dbReference type="ARBA" id="ARBA00004141"/>
    </source>
</evidence>
<comment type="caution">
    <text evidence="12">The sequence shown here is derived from an EMBL/GenBank/DDBJ whole genome shotgun (WGS) entry which is preliminary data.</text>
</comment>
<protein>
    <recommendedName>
        <fullName evidence="14">ABC transporter domain-containing protein</fullName>
    </recommendedName>
</protein>
<feature type="transmembrane region" description="Helical" evidence="9">
    <location>
        <begin position="385"/>
        <end position="404"/>
    </location>
</feature>
<dbReference type="CDD" id="cd03250">
    <property type="entry name" value="ABCC_MRP_domain1"/>
    <property type="match status" value="1"/>
</dbReference>
<feature type="transmembrane region" description="Helical" evidence="9">
    <location>
        <begin position="6"/>
        <end position="25"/>
    </location>
</feature>
<keyword evidence="8 9" id="KW-0472">Membrane</keyword>
<dbReference type="STRING" id="93625.A0A409X5K0"/>
<dbReference type="InterPro" id="IPR011527">
    <property type="entry name" value="ABC1_TM_dom"/>
</dbReference>
<evidence type="ECO:0000259" key="11">
    <source>
        <dbReference type="PROSITE" id="PS50929"/>
    </source>
</evidence>
<dbReference type="CDD" id="cd18604">
    <property type="entry name" value="ABC_6TM_VMR1_D2_like"/>
    <property type="match status" value="1"/>
</dbReference>
<feature type="transmembrane region" description="Helical" evidence="9">
    <location>
        <begin position="156"/>
        <end position="174"/>
    </location>
</feature>
<comment type="subcellular location">
    <subcellularLocation>
        <location evidence="1">Membrane</location>
        <topology evidence="1">Multi-pass membrane protein</topology>
    </subcellularLocation>
</comment>
<dbReference type="SUPFAM" id="SSF52540">
    <property type="entry name" value="P-loop containing nucleoside triphosphate hydrolases"/>
    <property type="match status" value="2"/>
</dbReference>
<feature type="transmembrane region" description="Helical" evidence="9">
    <location>
        <begin position="342"/>
        <end position="365"/>
    </location>
</feature>
<accession>A0A409X5K0</accession>
<dbReference type="SUPFAM" id="SSF90123">
    <property type="entry name" value="ABC transporter transmembrane region"/>
    <property type="match status" value="1"/>
</dbReference>
<feature type="transmembrane region" description="Helical" evidence="9">
    <location>
        <begin position="1078"/>
        <end position="1097"/>
    </location>
</feature>
<feature type="transmembrane region" description="Helical" evidence="9">
    <location>
        <begin position="1214"/>
        <end position="1237"/>
    </location>
</feature>
<feature type="domain" description="ABC transporter" evidence="10">
    <location>
        <begin position="1369"/>
        <end position="1618"/>
    </location>
</feature>
<evidence type="ECO:0000256" key="4">
    <source>
        <dbReference type="ARBA" id="ARBA00022737"/>
    </source>
</evidence>
<dbReference type="PROSITE" id="PS50893">
    <property type="entry name" value="ABC_TRANSPORTER_2"/>
    <property type="match status" value="2"/>
</dbReference>
<proteinExistence type="predicted"/>
<name>A0A409X5K0_PSICY</name>
<evidence type="ECO:0000256" key="3">
    <source>
        <dbReference type="ARBA" id="ARBA00022692"/>
    </source>
</evidence>
<evidence type="ECO:0000259" key="10">
    <source>
        <dbReference type="PROSITE" id="PS50893"/>
    </source>
</evidence>
<evidence type="ECO:0000256" key="8">
    <source>
        <dbReference type="ARBA" id="ARBA00023136"/>
    </source>
</evidence>
<feature type="transmembrane region" description="Helical" evidence="9">
    <location>
        <begin position="1118"/>
        <end position="1142"/>
    </location>
</feature>
<dbReference type="PANTHER" id="PTHR24223:SF353">
    <property type="entry name" value="ABC TRANSPORTER ATP-BINDING PROTEIN_PERMEASE VMR1-RELATED"/>
    <property type="match status" value="1"/>
</dbReference>
<dbReference type="CDD" id="cd03244">
    <property type="entry name" value="ABCC_MRP_domain2"/>
    <property type="match status" value="1"/>
</dbReference>
<gene>
    <name evidence="12" type="ORF">CVT25_001689</name>
</gene>